<organism evidence="3 4">
    <name type="scientific">[Torrubiella] hemipterigena</name>
    <dbReference type="NCBI Taxonomy" id="1531966"/>
    <lineage>
        <taxon>Eukaryota</taxon>
        <taxon>Fungi</taxon>
        <taxon>Dikarya</taxon>
        <taxon>Ascomycota</taxon>
        <taxon>Pezizomycotina</taxon>
        <taxon>Sordariomycetes</taxon>
        <taxon>Hypocreomycetidae</taxon>
        <taxon>Hypocreales</taxon>
        <taxon>Clavicipitaceae</taxon>
        <taxon>Clavicipitaceae incertae sedis</taxon>
        <taxon>'Torrubiella' clade</taxon>
    </lineage>
</organism>
<feature type="compositionally biased region" description="Polar residues" evidence="2">
    <location>
        <begin position="330"/>
        <end position="342"/>
    </location>
</feature>
<dbReference type="Proteomes" id="UP000039046">
    <property type="component" value="Unassembled WGS sequence"/>
</dbReference>
<feature type="region of interest" description="Disordered" evidence="2">
    <location>
        <begin position="453"/>
        <end position="482"/>
    </location>
</feature>
<feature type="region of interest" description="Disordered" evidence="2">
    <location>
        <begin position="145"/>
        <end position="262"/>
    </location>
</feature>
<gene>
    <name evidence="3" type="ORF">VHEMI03932</name>
</gene>
<protein>
    <submittedName>
        <fullName evidence="3">Uncharacterized protein</fullName>
    </submittedName>
</protein>
<dbReference type="AlphaFoldDB" id="A0A0A1TCP6"/>
<reference evidence="3 4" key="1">
    <citation type="journal article" date="2015" name="Genome Announc.">
        <title>Draft Genome Sequence and Gene Annotation of the Entomopathogenic Fungus Verticillium hemipterigenum.</title>
        <authorList>
            <person name="Horn F."/>
            <person name="Habel A."/>
            <person name="Scharf D.H."/>
            <person name="Dworschak J."/>
            <person name="Brakhage A.A."/>
            <person name="Guthke R."/>
            <person name="Hertweck C."/>
            <person name="Linde J."/>
        </authorList>
    </citation>
    <scope>NUCLEOTIDE SEQUENCE [LARGE SCALE GENOMIC DNA]</scope>
</reference>
<evidence type="ECO:0000256" key="2">
    <source>
        <dbReference type="SAM" id="MobiDB-lite"/>
    </source>
</evidence>
<dbReference type="PANTHER" id="PTHR42023:SF1">
    <property type="entry name" value="BHLH DOMAIN-CONTAINING PROTEIN"/>
    <property type="match status" value="1"/>
</dbReference>
<evidence type="ECO:0000256" key="1">
    <source>
        <dbReference type="SAM" id="Coils"/>
    </source>
</evidence>
<keyword evidence="1" id="KW-0175">Coiled coil</keyword>
<dbReference type="STRING" id="1531966.A0A0A1TCP6"/>
<name>A0A0A1TCP6_9HYPO</name>
<feature type="region of interest" description="Disordered" evidence="2">
    <location>
        <begin position="304"/>
        <end position="430"/>
    </location>
</feature>
<accession>A0A0A1TCP6</accession>
<evidence type="ECO:0000313" key="3">
    <source>
        <dbReference type="EMBL" id="CEJ85840.1"/>
    </source>
</evidence>
<feature type="region of interest" description="Disordered" evidence="2">
    <location>
        <begin position="272"/>
        <end position="291"/>
    </location>
</feature>
<dbReference type="OrthoDB" id="4507572at2759"/>
<keyword evidence="4" id="KW-1185">Reference proteome</keyword>
<sequence>MWGAARLSIVGPPSTKPSALTSRLNPQHQQQDEYKAYWHPGLEDPFNALGITNVICKFREIQAKSAGRDPNEAADSAQLSESRRITIHRVVSPTPIVVANRKSQIPATIRPASSFTDDSDSHLLRPLAHVAALTGDMPRIQALQQISPPSSPEVSAHGKHSLDTVSPIDSDSDASFDDFPVTAQRDPIPSQQRNPSSSLPVATRESLRPSQATTAAAKKPLQVPLRKQKTDPVRPSTQPVFTVIPNNPGPVSRNAGATSPSLGQRFKRLGKEAAHAFENRPPWKGASGREPQLKTLRDDLSVAPLNIPARSSRRAVSREGYSKPRPASLLITQPADNKTGKSGPTVRKLVPSKGVEKDARPQPKITIPTRRASQHYPSPPPSDPIAHTAGIDTTLSQPDSPTPASNPIRRKPSPATPTSKPIPHANPLASSPVYIPLAARGRSQSALGLVTDTSIIEEDEEEPKSHFSFTTSDESHTNADAEGDEADMSVIDPAPIGTPVMNRKRPLARGEYFHSSQSPALIGGAKRLPRKSDPHLRATSVSDLFSPGSGCKPLPLAPPEVSATDRIQHLDAQLFGLANRQINIERGIKKMTELMPTDYILASAAVIRRREDEKKKIEALRAELSEIQREQHELGFQRHRAYKRLDKEAQYEPTSLWVRRVAS</sequence>
<feature type="coiled-coil region" evidence="1">
    <location>
        <begin position="603"/>
        <end position="630"/>
    </location>
</feature>
<dbReference type="PANTHER" id="PTHR42023">
    <property type="entry name" value="BHLH DOMAIN-CONTAINING PROTEIN"/>
    <property type="match status" value="1"/>
</dbReference>
<evidence type="ECO:0000313" key="4">
    <source>
        <dbReference type="Proteomes" id="UP000039046"/>
    </source>
</evidence>
<proteinExistence type="predicted"/>
<feature type="compositionally biased region" description="Polar residues" evidence="2">
    <location>
        <begin position="189"/>
        <end position="200"/>
    </location>
</feature>
<feature type="compositionally biased region" description="Polar residues" evidence="2">
    <location>
        <begin position="391"/>
        <end position="405"/>
    </location>
</feature>
<dbReference type="EMBL" id="CDHN01000002">
    <property type="protein sequence ID" value="CEJ85840.1"/>
    <property type="molecule type" value="Genomic_DNA"/>
</dbReference>